<name>A0AAV2PVQ4_MEGNR</name>
<accession>A0AAV2PVQ4</accession>
<organism evidence="2 3">
    <name type="scientific">Meganyctiphanes norvegica</name>
    <name type="common">Northern krill</name>
    <name type="synonym">Thysanopoda norvegica</name>
    <dbReference type="NCBI Taxonomy" id="48144"/>
    <lineage>
        <taxon>Eukaryota</taxon>
        <taxon>Metazoa</taxon>
        <taxon>Ecdysozoa</taxon>
        <taxon>Arthropoda</taxon>
        <taxon>Crustacea</taxon>
        <taxon>Multicrustacea</taxon>
        <taxon>Malacostraca</taxon>
        <taxon>Eumalacostraca</taxon>
        <taxon>Eucarida</taxon>
        <taxon>Euphausiacea</taxon>
        <taxon>Euphausiidae</taxon>
        <taxon>Meganyctiphanes</taxon>
    </lineage>
</organism>
<comment type="caution">
    <text evidence="2">The sequence shown here is derived from an EMBL/GenBank/DDBJ whole genome shotgun (WGS) entry which is preliminary data.</text>
</comment>
<evidence type="ECO:0000313" key="3">
    <source>
        <dbReference type="Proteomes" id="UP001497623"/>
    </source>
</evidence>
<evidence type="ECO:0000256" key="1">
    <source>
        <dbReference type="SAM" id="MobiDB-lite"/>
    </source>
</evidence>
<evidence type="ECO:0000313" key="2">
    <source>
        <dbReference type="EMBL" id="CAL4065647.1"/>
    </source>
</evidence>
<dbReference type="AlphaFoldDB" id="A0AAV2PVQ4"/>
<dbReference type="EMBL" id="CAXKWB010001845">
    <property type="protein sequence ID" value="CAL4065647.1"/>
    <property type="molecule type" value="Genomic_DNA"/>
</dbReference>
<reference evidence="2 3" key="1">
    <citation type="submission" date="2024-05" db="EMBL/GenBank/DDBJ databases">
        <authorList>
            <person name="Wallberg A."/>
        </authorList>
    </citation>
    <scope>NUCLEOTIDE SEQUENCE [LARGE SCALE GENOMIC DNA]</scope>
</reference>
<feature type="non-terminal residue" evidence="2">
    <location>
        <position position="1"/>
    </location>
</feature>
<dbReference type="GO" id="GO:0005777">
    <property type="term" value="C:peroxisome"/>
    <property type="evidence" value="ECO:0007669"/>
    <property type="project" value="InterPro"/>
</dbReference>
<keyword evidence="3" id="KW-1185">Reference proteome</keyword>
<dbReference type="Proteomes" id="UP001497623">
    <property type="component" value="Unassembled WGS sequence"/>
</dbReference>
<protein>
    <submittedName>
        <fullName evidence="2">Uncharacterized protein</fullName>
    </submittedName>
</protein>
<feature type="region of interest" description="Disordered" evidence="1">
    <location>
        <begin position="215"/>
        <end position="262"/>
    </location>
</feature>
<sequence length="474" mass="54549">IYVLESVRLHGKKAITLSPHFAINFFLDEIDKVKIFLHMHSFTYDYHLRAMSAYVADRQLLFTPGYHLSSCLSDFIKYYNKGPNFARNLIYSGEVTVDDTGTPGEQLYNYLLAREKQYDMKVHRMTPIILHPNQDMYTEFVLVHTKTYRVQYTDANEERVTDDYDVTLLVSHDNQTDVDAKVNVLHLKYYVILTSRRIATPLPNRTLEKKMGKFRTVSTAPSHDRRYSATYNAEESSASQSNDNTPTPTVVDGEDPTAPPQDLFASKPYLGMRQENVNYLGYFSVYEETMQKTLFTQAQEARTRILDIFNKAKIHCRRDSLWHRLAATVREEEKQRLQKDLNISSLSFNELSELLSLVRVESVSSLDAQLLPLLSKPLQWYQGLARVLQQKYQDKVSLTSSDGNVQHLVVLSPGCPDAFMMLSIDLHQQKADLCCVNKQLKGEESSEFCSDSRIQNLLQNFVNACCFHLWCGLL</sequence>
<feature type="compositionally biased region" description="Polar residues" evidence="1">
    <location>
        <begin position="229"/>
        <end position="248"/>
    </location>
</feature>
<dbReference type="PANTHER" id="PTHR14918">
    <property type="entry name" value="KICSTOR COMPLEX PROTEIN SZT2"/>
    <property type="match status" value="1"/>
</dbReference>
<gene>
    <name evidence="2" type="ORF">MNOR_LOCUS4937</name>
</gene>
<dbReference type="PANTHER" id="PTHR14918:SF3">
    <property type="entry name" value="KICSTOR COMPLEX PROTEIN SZT2"/>
    <property type="match status" value="1"/>
</dbReference>
<proteinExistence type="predicted"/>
<dbReference type="InterPro" id="IPR033228">
    <property type="entry name" value="SZT2"/>
</dbReference>